<sequence length="136" mass="15862">MIRSKVFESIKVKRYLIILVIILLLSSCTNRENKMKIIAYGTPEFEESVKKAPINLEKAWDLQLKYYEENGEQIIGSPLFFIINDKYIFTPYYNPKIPEVKLSGVSIDSQTGEATYVNMKDKLKPKSQFGWRKTKE</sequence>
<dbReference type="Proteomes" id="UP000262712">
    <property type="component" value="Chromosome"/>
</dbReference>
<dbReference type="KEGG" id="amol:AMOL_2662"/>
<reference evidence="1 2" key="1">
    <citation type="submission" date="2018-08" db="EMBL/GenBank/DDBJ databases">
        <title>Complete genome of the Arcobacter molluscorum type strain LMG 25693.</title>
        <authorList>
            <person name="Miller W.G."/>
            <person name="Yee E."/>
            <person name="Bono J.L."/>
        </authorList>
    </citation>
    <scope>NUCLEOTIDE SEQUENCE [LARGE SCALE GENOMIC DNA]</scope>
    <source>
        <strain evidence="1 2">CECT 7696</strain>
    </source>
</reference>
<dbReference type="EMBL" id="CP032098">
    <property type="protein sequence ID" value="AXX93600.1"/>
    <property type="molecule type" value="Genomic_DNA"/>
</dbReference>
<evidence type="ECO:0000313" key="2">
    <source>
        <dbReference type="Proteomes" id="UP000262712"/>
    </source>
</evidence>
<evidence type="ECO:0000313" key="1">
    <source>
        <dbReference type="EMBL" id="AXX93600.1"/>
    </source>
</evidence>
<proteinExistence type="predicted"/>
<dbReference type="AlphaFoldDB" id="A0AB33H0T8"/>
<name>A0AB33H0T8_9BACT</name>
<organism evidence="1 2">
    <name type="scientific">Malaciobacter molluscorum LMG 25693</name>
    <dbReference type="NCBI Taxonomy" id="870501"/>
    <lineage>
        <taxon>Bacteria</taxon>
        <taxon>Pseudomonadati</taxon>
        <taxon>Campylobacterota</taxon>
        <taxon>Epsilonproteobacteria</taxon>
        <taxon>Campylobacterales</taxon>
        <taxon>Arcobacteraceae</taxon>
        <taxon>Malaciobacter</taxon>
    </lineage>
</organism>
<protein>
    <submittedName>
        <fullName evidence="1">Uncharacterized protein</fullName>
    </submittedName>
</protein>
<accession>A0AB33H0T8</accession>
<dbReference type="PROSITE" id="PS51257">
    <property type="entry name" value="PROKAR_LIPOPROTEIN"/>
    <property type="match status" value="1"/>
</dbReference>
<gene>
    <name evidence="1" type="ORF">AMOL_2662</name>
</gene>